<dbReference type="RefSeq" id="WP_346156966.1">
    <property type="nucleotide sequence ID" value="NZ_BAABBU010000016.1"/>
</dbReference>
<accession>A0ABP7YPM4</accession>
<organism evidence="1 2">
    <name type="scientific">Streptomyces tunisiensis</name>
    <dbReference type="NCBI Taxonomy" id="948699"/>
    <lineage>
        <taxon>Bacteria</taxon>
        <taxon>Bacillati</taxon>
        <taxon>Actinomycetota</taxon>
        <taxon>Actinomycetes</taxon>
        <taxon>Kitasatosporales</taxon>
        <taxon>Streptomycetaceae</taxon>
        <taxon>Streptomyces</taxon>
    </lineage>
</organism>
<evidence type="ECO:0000313" key="1">
    <source>
        <dbReference type="EMBL" id="GAA4139376.1"/>
    </source>
</evidence>
<dbReference type="EMBL" id="BAABBU010000016">
    <property type="protein sequence ID" value="GAA4139376.1"/>
    <property type="molecule type" value="Genomic_DNA"/>
</dbReference>
<proteinExistence type="predicted"/>
<sequence>MIDLPSDVTHAFDWGSTGDPLKDAVLADTAQRIKAVDLAIAEQDPLHEAYRFYSEGTVAAGSERYIQEFVDHEPVRRASPASTTPM</sequence>
<keyword evidence="2" id="KW-1185">Reference proteome</keyword>
<evidence type="ECO:0000313" key="2">
    <source>
        <dbReference type="Proteomes" id="UP001501845"/>
    </source>
</evidence>
<reference evidence="2" key="1">
    <citation type="journal article" date="2019" name="Int. J. Syst. Evol. Microbiol.">
        <title>The Global Catalogue of Microorganisms (GCM) 10K type strain sequencing project: providing services to taxonomists for standard genome sequencing and annotation.</title>
        <authorList>
            <consortium name="The Broad Institute Genomics Platform"/>
            <consortium name="The Broad Institute Genome Sequencing Center for Infectious Disease"/>
            <person name="Wu L."/>
            <person name="Ma J."/>
        </authorList>
    </citation>
    <scope>NUCLEOTIDE SEQUENCE [LARGE SCALE GENOMIC DNA]</scope>
    <source>
        <strain evidence="2">JCM 17589</strain>
    </source>
</reference>
<name>A0ABP7YPM4_9ACTN</name>
<gene>
    <name evidence="1" type="ORF">GCM10022285_37540</name>
</gene>
<protein>
    <submittedName>
        <fullName evidence="1">Uncharacterized protein</fullName>
    </submittedName>
</protein>
<comment type="caution">
    <text evidence="1">The sequence shown here is derived from an EMBL/GenBank/DDBJ whole genome shotgun (WGS) entry which is preliminary data.</text>
</comment>
<dbReference type="Proteomes" id="UP001501845">
    <property type="component" value="Unassembled WGS sequence"/>
</dbReference>